<reference evidence="1" key="1">
    <citation type="submission" date="2023-07" db="EMBL/GenBank/DDBJ databases">
        <title>The genome sequence of Rhodocytophaga aerolata KACC 12507.</title>
        <authorList>
            <person name="Zhang X."/>
        </authorList>
    </citation>
    <scope>NUCLEOTIDE SEQUENCE</scope>
    <source>
        <strain evidence="1">KACC 12507</strain>
    </source>
</reference>
<name>A0ABT8RCD2_9BACT</name>
<dbReference type="Pfam" id="PF14054">
    <property type="entry name" value="DUF4249"/>
    <property type="match status" value="1"/>
</dbReference>
<sequence>MNLFIKYSFGLLAILLLPACEKEIDLAISGQPQLVVNSLFTPDSLWSVHVSKSVPVVSPNPPSPVNDATIQLFEDGVLLEELTRGVNGLYTSTTHKPMVGKTYELQVRDQALGQATARERMEVEKVAIVDARYVAVRDAKHEYPVSVKVKDPAGVSNFYVVKVYGVEEKGDIYIADTRSDDLAASSKEASITGIGFSDALFDGKEYSLQLKLFYGYPKLIIELQNVSPAYYQYHYTQQLQGKNTNDPFSTPTEVYTNISQGLGIFASYQADTMHVLPEQK</sequence>
<comment type="caution">
    <text evidence="1">The sequence shown here is derived from an EMBL/GenBank/DDBJ whole genome shotgun (WGS) entry which is preliminary data.</text>
</comment>
<dbReference type="RefSeq" id="WP_302040565.1">
    <property type="nucleotide sequence ID" value="NZ_JAUKPO010000022.1"/>
</dbReference>
<dbReference type="EMBL" id="JAUKPO010000022">
    <property type="protein sequence ID" value="MDO1449761.1"/>
    <property type="molecule type" value="Genomic_DNA"/>
</dbReference>
<evidence type="ECO:0000313" key="2">
    <source>
        <dbReference type="Proteomes" id="UP001168528"/>
    </source>
</evidence>
<organism evidence="1 2">
    <name type="scientific">Rhodocytophaga aerolata</name>
    <dbReference type="NCBI Taxonomy" id="455078"/>
    <lineage>
        <taxon>Bacteria</taxon>
        <taxon>Pseudomonadati</taxon>
        <taxon>Bacteroidota</taxon>
        <taxon>Cytophagia</taxon>
        <taxon>Cytophagales</taxon>
        <taxon>Rhodocytophagaceae</taxon>
        <taxon>Rhodocytophaga</taxon>
    </lineage>
</organism>
<gene>
    <name evidence="1" type="ORF">Q0590_26015</name>
</gene>
<proteinExistence type="predicted"/>
<keyword evidence="2" id="KW-1185">Reference proteome</keyword>
<dbReference type="Proteomes" id="UP001168528">
    <property type="component" value="Unassembled WGS sequence"/>
</dbReference>
<protein>
    <submittedName>
        <fullName evidence="1">DUF4249 domain-containing protein</fullName>
    </submittedName>
</protein>
<evidence type="ECO:0000313" key="1">
    <source>
        <dbReference type="EMBL" id="MDO1449761.1"/>
    </source>
</evidence>
<accession>A0ABT8RCD2</accession>
<dbReference type="InterPro" id="IPR025345">
    <property type="entry name" value="DUF4249"/>
</dbReference>